<organism evidence="6 7">
    <name type="scientific">Panagrellus redivivus</name>
    <name type="common">Microworm</name>
    <dbReference type="NCBI Taxonomy" id="6233"/>
    <lineage>
        <taxon>Eukaryota</taxon>
        <taxon>Metazoa</taxon>
        <taxon>Ecdysozoa</taxon>
        <taxon>Nematoda</taxon>
        <taxon>Chromadorea</taxon>
        <taxon>Rhabditida</taxon>
        <taxon>Tylenchina</taxon>
        <taxon>Panagrolaimomorpha</taxon>
        <taxon>Panagrolaimoidea</taxon>
        <taxon>Panagrolaimidae</taxon>
        <taxon>Panagrellus</taxon>
    </lineage>
</organism>
<dbReference type="GO" id="GO:0006612">
    <property type="term" value="P:protein targeting to membrane"/>
    <property type="evidence" value="ECO:0007669"/>
    <property type="project" value="UniProtKB-UniRule"/>
</dbReference>
<dbReference type="PANTHER" id="PTHR14146">
    <property type="entry name" value="EXOCYST COMPLEX COMPONENT 4"/>
    <property type="match status" value="1"/>
</dbReference>
<proteinExistence type="inferred from homology"/>
<sequence>MKAADGLSSEESCGLLINVIRTLTTSASSDQKQIEKTRLEAGFDKSAKQVDDLLARHQKDVGNSLKTFRNVSTEITACRQRIHAVKNALAASKVLLQCRRDDLKKLWVEDAEQKCICNILEQIEEIKKMDVAFNEHIVEHRYNEAVDVLKKSDILLNGPLSAVTGLDQLRQHVSSLSRNLFETVVNDMLELLFVRPAESQMLELMKGMSMEQLNESVLCVQLREKYKENALTSSEVPTDKKLAECLASLAVFDQLMSALEQVFLRSKTTFYKSIDDTVTLLKIIMKESVADSSHLAQLIKVVVLQINASHEVIKVLGKELTKVGRYVQDINVEKRFWDAVLEVLQTLVMKHLDFYEPNPDAYDGDVPKTRALFRFDGTNCVSSYSYRRTAQPISSICKPNPYNIIPIFRVLDGLGRDIEHNFDLDKFSTFMQTFVMTTFIQRVHDDISAKRQATLSRGDVWSQLSSTTAHNVKVLSSSLQIYEQCEEVGKLVRNMERYTAQFALIWLDTIEAYAASAADTYAIVTKSRNTSEEGIIEQQKISAQWTADEDISRTLKSLPQWTLLNQANVAPNSFDPDVTPTSRMAVMNSESDKDVRARTEREAELLIANLAGKKALHKAELISDMDSIKQLIFMHESLLWFTMQMRTLIAEEPKMAQDMMKTHSIPRRDGKPGEQRLREALLQQLGILEDISETCLLMIHLELRVHCFYYLLPLAQMKNAQFHDEMDKAVYDFRDDMIQFHRLLGGTVVEKKAKCLFEGLGHLCASIFIHSSQHMTKLTESNKKRIIRDIIGVQQALSYITGRRESELDRAKTFFDLLNKDPEQLLALIMERGAIFSFQEYTFLISLAVRSDPKLSSEPGALDRKINQLRSILSQKHTA</sequence>
<dbReference type="WBParaSite" id="Pan_g3753.t1">
    <property type="protein sequence ID" value="Pan_g3753.t1"/>
    <property type="gene ID" value="Pan_g3753"/>
</dbReference>
<keyword evidence="3 4" id="KW-0268">Exocytosis</keyword>
<keyword evidence="4" id="KW-0653">Protein transport</keyword>
<dbReference type="InterPro" id="IPR039682">
    <property type="entry name" value="Sec8/EXOC4"/>
</dbReference>
<keyword evidence="2 4" id="KW-0813">Transport</keyword>
<dbReference type="GO" id="GO:0032584">
    <property type="term" value="C:growth cone membrane"/>
    <property type="evidence" value="ECO:0007669"/>
    <property type="project" value="TreeGrafter"/>
</dbReference>
<dbReference type="AlphaFoldDB" id="A0A7E4VVQ5"/>
<comment type="function">
    <text evidence="4">Component of the exocyst complex involved in the docking of exocytic vesicles with fusion sites on the plasma membrane.</text>
</comment>
<protein>
    <recommendedName>
        <fullName evidence="4">Exocyst complex component Sec8</fullName>
    </recommendedName>
</protein>
<evidence type="ECO:0000313" key="6">
    <source>
        <dbReference type="Proteomes" id="UP000492821"/>
    </source>
</evidence>
<evidence type="ECO:0000256" key="2">
    <source>
        <dbReference type="ARBA" id="ARBA00022448"/>
    </source>
</evidence>
<evidence type="ECO:0000256" key="4">
    <source>
        <dbReference type="RuleBase" id="RU367079"/>
    </source>
</evidence>
<keyword evidence="6" id="KW-1185">Reference proteome</keyword>
<dbReference type="GO" id="GO:0006893">
    <property type="term" value="P:Golgi to plasma membrane transport"/>
    <property type="evidence" value="ECO:0007669"/>
    <property type="project" value="TreeGrafter"/>
</dbReference>
<dbReference type="GO" id="GO:0007268">
    <property type="term" value="P:chemical synaptic transmission"/>
    <property type="evidence" value="ECO:0007669"/>
    <property type="project" value="TreeGrafter"/>
</dbReference>
<feature type="domain" description="Exocyst complex component Sec8 N-terminal" evidence="5">
    <location>
        <begin position="46"/>
        <end position="130"/>
    </location>
</feature>
<dbReference type="GO" id="GO:0015031">
    <property type="term" value="P:protein transport"/>
    <property type="evidence" value="ECO:0007669"/>
    <property type="project" value="UniProtKB-KW"/>
</dbReference>
<name>A0A7E4VVQ5_PANRE</name>
<reference evidence="6" key="1">
    <citation type="journal article" date="2013" name="Genetics">
        <title>The draft genome and transcriptome of Panagrellus redivivus are shaped by the harsh demands of a free-living lifestyle.</title>
        <authorList>
            <person name="Srinivasan J."/>
            <person name="Dillman A.R."/>
            <person name="Macchietto M.G."/>
            <person name="Heikkinen L."/>
            <person name="Lakso M."/>
            <person name="Fracchia K.M."/>
            <person name="Antoshechkin I."/>
            <person name="Mortazavi A."/>
            <person name="Wong G."/>
            <person name="Sternberg P.W."/>
        </authorList>
    </citation>
    <scope>NUCLEOTIDE SEQUENCE [LARGE SCALE GENOMIC DNA]</scope>
    <source>
        <strain evidence="6">MT8872</strain>
    </source>
</reference>
<reference evidence="7" key="2">
    <citation type="submission" date="2020-10" db="UniProtKB">
        <authorList>
            <consortium name="WormBaseParasite"/>
        </authorList>
    </citation>
    <scope>IDENTIFICATION</scope>
</reference>
<dbReference type="InterPro" id="IPR007191">
    <property type="entry name" value="Sec8_exocyst_N"/>
</dbReference>
<accession>A0A7E4VVQ5</accession>
<dbReference type="PANTHER" id="PTHR14146:SF0">
    <property type="entry name" value="EXOCYST COMPLEX COMPONENT 4"/>
    <property type="match status" value="1"/>
</dbReference>
<evidence type="ECO:0000259" key="5">
    <source>
        <dbReference type="Pfam" id="PF04048"/>
    </source>
</evidence>
<evidence type="ECO:0000256" key="3">
    <source>
        <dbReference type="ARBA" id="ARBA00022483"/>
    </source>
</evidence>
<dbReference type="Proteomes" id="UP000492821">
    <property type="component" value="Unassembled WGS sequence"/>
</dbReference>
<comment type="similarity">
    <text evidence="1 4">Belongs to the SEC8 family.</text>
</comment>
<dbReference type="GO" id="GO:0006904">
    <property type="term" value="P:vesicle docking involved in exocytosis"/>
    <property type="evidence" value="ECO:0007669"/>
    <property type="project" value="InterPro"/>
</dbReference>
<dbReference type="GO" id="GO:0000145">
    <property type="term" value="C:exocyst"/>
    <property type="evidence" value="ECO:0007669"/>
    <property type="project" value="UniProtKB-UniRule"/>
</dbReference>
<dbReference type="Pfam" id="PF04048">
    <property type="entry name" value="Sec8_N"/>
    <property type="match status" value="1"/>
</dbReference>
<dbReference type="GO" id="GO:0090522">
    <property type="term" value="P:vesicle tethering involved in exocytosis"/>
    <property type="evidence" value="ECO:0007669"/>
    <property type="project" value="UniProtKB-UniRule"/>
</dbReference>
<evidence type="ECO:0000313" key="7">
    <source>
        <dbReference type="WBParaSite" id="Pan_g3753.t1"/>
    </source>
</evidence>
<dbReference type="GO" id="GO:0045202">
    <property type="term" value="C:synapse"/>
    <property type="evidence" value="ECO:0007669"/>
    <property type="project" value="TreeGrafter"/>
</dbReference>
<evidence type="ECO:0000256" key="1">
    <source>
        <dbReference type="ARBA" id="ARBA00010470"/>
    </source>
</evidence>